<dbReference type="InterPro" id="IPR003598">
    <property type="entry name" value="Ig_sub2"/>
</dbReference>
<dbReference type="InterPro" id="IPR013783">
    <property type="entry name" value="Ig-like_fold"/>
</dbReference>
<keyword evidence="3" id="KW-1185">Reference proteome</keyword>
<dbReference type="InterPro" id="IPR007110">
    <property type="entry name" value="Ig-like_dom"/>
</dbReference>
<dbReference type="SUPFAM" id="SSF48726">
    <property type="entry name" value="Immunoglobulin"/>
    <property type="match status" value="2"/>
</dbReference>
<dbReference type="Pfam" id="PF07679">
    <property type="entry name" value="I-set"/>
    <property type="match status" value="2"/>
</dbReference>
<dbReference type="PANTHER" id="PTHR47633">
    <property type="entry name" value="IMMUNOGLOBULIN"/>
    <property type="match status" value="1"/>
</dbReference>
<dbReference type="PROSITE" id="PS50835">
    <property type="entry name" value="IG_LIKE"/>
    <property type="match status" value="1"/>
</dbReference>
<dbReference type="Gene3D" id="2.60.40.10">
    <property type="entry name" value="Immunoglobulins"/>
    <property type="match status" value="2"/>
</dbReference>
<dbReference type="InterPro" id="IPR003599">
    <property type="entry name" value="Ig_sub"/>
</dbReference>
<dbReference type="PANTHER" id="PTHR47633:SF4">
    <property type="entry name" value="MYOPALLADIN ISOFORM X1"/>
    <property type="match status" value="1"/>
</dbReference>
<dbReference type="SMART" id="SM00409">
    <property type="entry name" value="IG"/>
    <property type="match status" value="2"/>
</dbReference>
<name>A0ABR1ASS4_POLSC</name>
<organism evidence="2 3">
    <name type="scientific">Polyplax serrata</name>
    <name type="common">Common mouse louse</name>
    <dbReference type="NCBI Taxonomy" id="468196"/>
    <lineage>
        <taxon>Eukaryota</taxon>
        <taxon>Metazoa</taxon>
        <taxon>Ecdysozoa</taxon>
        <taxon>Arthropoda</taxon>
        <taxon>Hexapoda</taxon>
        <taxon>Insecta</taxon>
        <taxon>Pterygota</taxon>
        <taxon>Neoptera</taxon>
        <taxon>Paraneoptera</taxon>
        <taxon>Psocodea</taxon>
        <taxon>Troctomorpha</taxon>
        <taxon>Phthiraptera</taxon>
        <taxon>Anoplura</taxon>
        <taxon>Polyplacidae</taxon>
        <taxon>Polyplax</taxon>
    </lineage>
</organism>
<dbReference type="Proteomes" id="UP001359485">
    <property type="component" value="Unassembled WGS sequence"/>
</dbReference>
<dbReference type="InterPro" id="IPR013098">
    <property type="entry name" value="Ig_I-set"/>
</dbReference>
<evidence type="ECO:0000313" key="2">
    <source>
        <dbReference type="EMBL" id="KAK6624928.1"/>
    </source>
</evidence>
<gene>
    <name evidence="2" type="ORF">RUM44_011792</name>
</gene>
<dbReference type="SMART" id="SM00408">
    <property type="entry name" value="IGc2"/>
    <property type="match status" value="2"/>
</dbReference>
<dbReference type="EMBL" id="JAWJWF010000046">
    <property type="protein sequence ID" value="KAK6624928.1"/>
    <property type="molecule type" value="Genomic_DNA"/>
</dbReference>
<evidence type="ECO:0000259" key="1">
    <source>
        <dbReference type="PROSITE" id="PS50835"/>
    </source>
</evidence>
<protein>
    <recommendedName>
        <fullName evidence="1">Ig-like domain-containing protein</fullName>
    </recommendedName>
</protein>
<reference evidence="2 3" key="1">
    <citation type="submission" date="2023-09" db="EMBL/GenBank/DDBJ databases">
        <title>Genomes of two closely related lineages of the louse Polyplax serrata with different host specificities.</title>
        <authorList>
            <person name="Martinu J."/>
            <person name="Tarabai H."/>
            <person name="Stefka J."/>
            <person name="Hypsa V."/>
        </authorList>
    </citation>
    <scope>NUCLEOTIDE SEQUENCE [LARGE SCALE GENOMIC DNA]</scope>
    <source>
        <strain evidence="2">98ZLc_SE</strain>
    </source>
</reference>
<dbReference type="InterPro" id="IPR036179">
    <property type="entry name" value="Ig-like_dom_sf"/>
</dbReference>
<accession>A0ABR1ASS4</accession>
<sequence length="193" mass="21360">MKESNAPFFAVRLKDAELMRNTNFAFMVKVKGTPNPQVRFYKDGVPIGSQDDTHVKINSEKSDIGFYELDIEDVQSHHAGVYSCKAINEFGEALCEGTITVTDEKVVFKGFENDDLLTPGEKPTFNWFKDGKSFDPDERFKVLLGNDDDSLALIFQHVKPDDAGLYTCVASTTAGKISCSAELSVQGKTSTLK</sequence>
<proteinExistence type="predicted"/>
<dbReference type="CDD" id="cd00096">
    <property type="entry name" value="Ig"/>
    <property type="match status" value="1"/>
</dbReference>
<comment type="caution">
    <text evidence="2">The sequence shown here is derived from an EMBL/GenBank/DDBJ whole genome shotgun (WGS) entry which is preliminary data.</text>
</comment>
<feature type="domain" description="Ig-like" evidence="1">
    <location>
        <begin position="82"/>
        <end position="184"/>
    </location>
</feature>
<evidence type="ECO:0000313" key="3">
    <source>
        <dbReference type="Proteomes" id="UP001359485"/>
    </source>
</evidence>